<evidence type="ECO:0000259" key="5">
    <source>
        <dbReference type="PROSITE" id="PS50199"/>
    </source>
</evidence>
<dbReference type="Proteomes" id="UP001177140">
    <property type="component" value="Unassembled WGS sequence"/>
</dbReference>
<keyword evidence="7" id="KW-1185">Reference proteome</keyword>
<evidence type="ECO:0000256" key="1">
    <source>
        <dbReference type="ARBA" id="ARBA00022723"/>
    </source>
</evidence>
<accession>A0AA41SBN7</accession>
<dbReference type="InterPro" id="IPR036443">
    <property type="entry name" value="Znf_RanBP2_sf"/>
</dbReference>
<dbReference type="PROSITE" id="PS01358">
    <property type="entry name" value="ZF_RANBP2_1"/>
    <property type="match status" value="1"/>
</dbReference>
<dbReference type="Pfam" id="PF00641">
    <property type="entry name" value="Zn_ribbon_RanBP"/>
    <property type="match status" value="1"/>
</dbReference>
<evidence type="ECO:0000256" key="2">
    <source>
        <dbReference type="ARBA" id="ARBA00022771"/>
    </source>
</evidence>
<keyword evidence="3" id="KW-0862">Zinc</keyword>
<comment type="caution">
    <text evidence="6">The sequence shown here is derived from an EMBL/GenBank/DDBJ whole genome shotgun (WGS) entry which is preliminary data.</text>
</comment>
<name>A0AA41SBN7_PAPNU</name>
<evidence type="ECO:0000313" key="6">
    <source>
        <dbReference type="EMBL" id="MCL7033194.1"/>
    </source>
</evidence>
<gene>
    <name evidence="6" type="ORF">MKW94_019655</name>
</gene>
<evidence type="ECO:0000256" key="4">
    <source>
        <dbReference type="PROSITE-ProRule" id="PRU00322"/>
    </source>
</evidence>
<dbReference type="SUPFAM" id="SSF90209">
    <property type="entry name" value="Ran binding protein zinc finger-like"/>
    <property type="match status" value="2"/>
</dbReference>
<dbReference type="InterPro" id="IPR001876">
    <property type="entry name" value="Znf_RanBP2"/>
</dbReference>
<sequence length="265" mass="28945">MPAIAMPGSSLPTYAHQFARAQGELALKMNFGLTSNSALQQALPFSPNWLLGGVGKYGLQTASAWPFVGSSNAGSSFVNTANQLVIPKGWRSGDWVCDCGFHNYSSRAQCKKCNASLSSSTLSSVANSANTDLFPTHGTKRLASEEFVSDWDSKRLNAGYMNSQTTNPQQSYHRFDQMGRSGNDQQLGGYVPYESESMAMVSGLQLQMQSQQLPTVPTLIGKGAKQWRDGDWMCMNCSNHNFASRSHCNRCKNERDVLNQSISVS</sequence>
<dbReference type="GO" id="GO:0008270">
    <property type="term" value="F:zinc ion binding"/>
    <property type="evidence" value="ECO:0007669"/>
    <property type="project" value="UniProtKB-KW"/>
</dbReference>
<dbReference type="GO" id="GO:0005737">
    <property type="term" value="C:cytoplasm"/>
    <property type="evidence" value="ECO:0007669"/>
    <property type="project" value="TreeGrafter"/>
</dbReference>
<evidence type="ECO:0000256" key="3">
    <source>
        <dbReference type="ARBA" id="ARBA00022833"/>
    </source>
</evidence>
<dbReference type="PANTHER" id="PTHR23111:SF71">
    <property type="entry name" value="RANBP2-TYPE DOMAIN-CONTAINING PROTEIN"/>
    <property type="match status" value="1"/>
</dbReference>
<keyword evidence="1" id="KW-0479">Metal-binding</keyword>
<feature type="domain" description="RanBP2-type" evidence="5">
    <location>
        <begin position="228"/>
        <end position="257"/>
    </location>
</feature>
<dbReference type="Gene3D" id="4.10.1060.10">
    <property type="entry name" value="Zinc finger, RanBP2-type"/>
    <property type="match status" value="2"/>
</dbReference>
<organism evidence="6 7">
    <name type="scientific">Papaver nudicaule</name>
    <name type="common">Iceland poppy</name>
    <dbReference type="NCBI Taxonomy" id="74823"/>
    <lineage>
        <taxon>Eukaryota</taxon>
        <taxon>Viridiplantae</taxon>
        <taxon>Streptophyta</taxon>
        <taxon>Embryophyta</taxon>
        <taxon>Tracheophyta</taxon>
        <taxon>Spermatophyta</taxon>
        <taxon>Magnoliopsida</taxon>
        <taxon>Ranunculales</taxon>
        <taxon>Papaveraceae</taxon>
        <taxon>Papaveroideae</taxon>
        <taxon>Papaver</taxon>
    </lineage>
</organism>
<dbReference type="PROSITE" id="PS50199">
    <property type="entry name" value="ZF_RANBP2_2"/>
    <property type="match status" value="1"/>
</dbReference>
<dbReference type="GO" id="GO:0003729">
    <property type="term" value="F:mRNA binding"/>
    <property type="evidence" value="ECO:0007669"/>
    <property type="project" value="TreeGrafter"/>
</dbReference>
<dbReference type="EMBL" id="JAJJMA010131587">
    <property type="protein sequence ID" value="MCL7033194.1"/>
    <property type="molecule type" value="Genomic_DNA"/>
</dbReference>
<evidence type="ECO:0000313" key="7">
    <source>
        <dbReference type="Proteomes" id="UP001177140"/>
    </source>
</evidence>
<protein>
    <recommendedName>
        <fullName evidence="5">RanBP2-type domain-containing protein</fullName>
    </recommendedName>
</protein>
<dbReference type="AlphaFoldDB" id="A0AA41SBN7"/>
<keyword evidence="2 4" id="KW-0863">Zinc-finger</keyword>
<dbReference type="PANTHER" id="PTHR23111">
    <property type="entry name" value="ZINC FINGER PROTEIN"/>
    <property type="match status" value="1"/>
</dbReference>
<proteinExistence type="predicted"/>
<dbReference type="SMART" id="SM00547">
    <property type="entry name" value="ZnF_RBZ"/>
    <property type="match status" value="2"/>
</dbReference>
<reference evidence="6" key="1">
    <citation type="submission" date="2022-03" db="EMBL/GenBank/DDBJ databases">
        <title>A functionally conserved STORR gene fusion in Papaver species that diverged 16.8 million years ago.</title>
        <authorList>
            <person name="Catania T."/>
        </authorList>
    </citation>
    <scope>NUCLEOTIDE SEQUENCE</scope>
    <source>
        <strain evidence="6">S-191538</strain>
    </source>
</reference>